<name>A0A934WV03_9BACT</name>
<comment type="caution">
    <text evidence="1">The sequence shown here is derived from an EMBL/GenBank/DDBJ whole genome shotgun (WGS) entry which is preliminary data.</text>
</comment>
<organism evidence="1 2">
    <name type="scientific">Marivirga aurantiaca</name>
    <dbReference type="NCBI Taxonomy" id="2802615"/>
    <lineage>
        <taxon>Bacteria</taxon>
        <taxon>Pseudomonadati</taxon>
        <taxon>Bacteroidota</taxon>
        <taxon>Cytophagia</taxon>
        <taxon>Cytophagales</taxon>
        <taxon>Marivirgaceae</taxon>
        <taxon>Marivirga</taxon>
    </lineage>
</organism>
<reference evidence="1" key="1">
    <citation type="submission" date="2021-01" db="EMBL/GenBank/DDBJ databases">
        <title>Marivirga aurantiaca sp. nov., isolated from intertidal surface sediments.</title>
        <authorList>
            <person name="Zhang M."/>
        </authorList>
    </citation>
    <scope>NUCLEOTIDE SEQUENCE</scope>
    <source>
        <strain evidence="1">S37H4</strain>
    </source>
</reference>
<evidence type="ECO:0008006" key="3">
    <source>
        <dbReference type="Google" id="ProtNLM"/>
    </source>
</evidence>
<accession>A0A934WV03</accession>
<dbReference type="EMBL" id="JAEQBW010000001">
    <property type="protein sequence ID" value="MBK6263445.1"/>
    <property type="molecule type" value="Genomic_DNA"/>
</dbReference>
<dbReference type="RefSeq" id="WP_201429134.1">
    <property type="nucleotide sequence ID" value="NZ_JAEQBW010000001.1"/>
</dbReference>
<gene>
    <name evidence="1" type="ORF">JKA74_00245</name>
</gene>
<sequence>MAKLNQIMKIIALILFTSFIGICTNSLALAQPNESVLLTLDKPFYVAGDSVHFTSYLMNEKDEKLGGLSSIYYVKIYNESLDEIVDFSGKTIDGYGSGAIQLPYNLDSDTYLIVAYTKWMLQNNQRNFFKKPIKVFGNEEHKSYEQIKMNPSESLLIWPEGGGVINDFANRIGYQLNIEDSEPNQVIEGYLVDHTADTLLRFKPQSGQIGFFSFVPHASSTYRVCFNSGGKWLSQELGQYRDRRSTIKLIDRDKEKLLIYGLSNKEIANQEYTLVVSHNEAPYLKGKQQFNGKSIVFAIPKRSLKNGLNLIQLYDQNNILSASKSYIYLENQSAVSIVLKDSIFENHSHIKIPLEVFISDSSEYTTSISIRNKELFLQGEFYSKPSYHEFTRLVNNSDVMSLRELLDQEMDLIQSFLLAMDNDESFTKRSEKIALQVTNPPEQVIDFKEINGKLKWSDEAPKAGNCYMICSVSNAQESSLYSTDIDENGNFNFIIVRPKEDAKIIVKPIFKDKQVPFALSVDHLEPIVKEEDFKLIFHAKTEQVTQLVIRTNENNVINRNYNLLLKGENNPQSNLSAFFDSYDAELDLKEYIELNSFAEVCKELIAGIKISERKGETRINLKKLEASGFQNPPMKEQPFMIIDGVPISNSQIITELPVLSIDYIRLLNREVYINNLLFHGVLEISTREGDYLADNLNSDSLYFENYQVPVFNQNTFNFSNEVTENKRVPSFNPLMYWNPTFILSNKTKYIKLNSGDDIGDFLIEINGVDKKGNTVSFLGEIQITQKSTQ</sequence>
<protein>
    <recommendedName>
        <fullName evidence="3">TonB-dependent receptor plug domain-containing protein</fullName>
    </recommendedName>
</protein>
<evidence type="ECO:0000313" key="1">
    <source>
        <dbReference type="EMBL" id="MBK6263445.1"/>
    </source>
</evidence>
<evidence type="ECO:0000313" key="2">
    <source>
        <dbReference type="Proteomes" id="UP000611723"/>
    </source>
</evidence>
<dbReference type="AlphaFoldDB" id="A0A934WV03"/>
<dbReference type="Proteomes" id="UP000611723">
    <property type="component" value="Unassembled WGS sequence"/>
</dbReference>
<keyword evidence="2" id="KW-1185">Reference proteome</keyword>
<proteinExistence type="predicted"/>